<dbReference type="SMART" id="SM01310">
    <property type="entry name" value="RICTOR_V"/>
    <property type="match status" value="1"/>
</dbReference>
<dbReference type="OMA" id="EIRIHAT"/>
<reference evidence="5 6" key="1">
    <citation type="submission" date="2013-02" db="EMBL/GenBank/DDBJ databases">
        <title>Genome sequence of Candida maltosa Xu316, a potential industrial strain for xylitol and ethanol production.</title>
        <authorList>
            <person name="Yu J."/>
            <person name="Wang Q."/>
            <person name="Geng X."/>
            <person name="Bao W."/>
            <person name="He P."/>
            <person name="Cai J."/>
        </authorList>
    </citation>
    <scope>NUCLEOTIDE SEQUENCE [LARGE SCALE GENOMIC DNA]</scope>
    <source>
        <strain evidence="6">Xu316</strain>
    </source>
</reference>
<sequence>MSLLLPQHQLDTNDNINTESPTWVLSDLLSTISSLKDKNEYSIVAKANDLVLLFQQHPDLNQDVQIKTVLPRIQFMLYHPISEVRSSCYRIIRYLIVNTESLTILVQSKLLIYIIISLSNTRNVTLIEMEQSLKLIREFLKIEKGCDLLSVGVIKTIVTIIQEDDEINHHRNDHEYNQEKYGITDDINIPESFKNACLETICEIALLNPELVCHSGGFKLIINCIFEKSIEISSTCLMVLLKILDFENSRKFIRNGFDLDSLISIYSNLCDNDDYNSSLLNPTSSQNNNNNNASSKLKKISSYKLQKISFLISILLKNFNGIMAYSINNFTSIKNLLMNLQKKNTRVRDLILDLLLDALSIQRFPWMKNSPIGDSITRYNQYLHNETDTEIVEIKDSFSQNILHHHQGLLTLILIKNGIFEYLTNIIEDNYNHDQKKATLLLTSLYSMANNYLPPEFINQNLLVPNLSSDASFKVVNETRQKFLGNTEYNQFIKSSIKQINIQSKYNVDDNEFKTLINNCKILTIKEYEDWNWTILSNLIQGPLTNPKRFDETLEKAPKFFKRLLSFYRPFKYRFSTVSNANKNCSRFINIGCQLIEMLLNLDNGIKYLSSSKLLPQLSEIISQIDPFSGISSKDPILSKKRIESTASIGYIRFIGVLSQHSSGIKMLEQWQFFTLFLNIVLSTADSEANNVFVLTLFKYVDFTIDSQFRNTLKMCLKVSNFKIKYYLLRHLLPELIKIKECESFVIKILVENLYDRGDDIVSKSIEILYNFYQDDDFVNLESLIKFKPSINILKKYPLGSKLLLNFLKFPVGFKYLESLGYLEMKFTEWNNLTNFKYLEKINSIIQYQFFPYIRKNPHQECNETDDSLSIYFLQNLLSTEEGLNFFQFGIGKNFLDSIITSTEIFFHQISNDENYLDIDNVNDQRNFVISALKQNLWLIGNIASGKYGIQLLDPMYNINLTNSIINLIIDNFSNCPIWQIRGTCFYVLGMIGSTIEGIEILDEFGWISCIDTYGNYLWKLPTRKHQLQKKMVKIKKRKKLLMI</sequence>
<dbReference type="HOGENOM" id="CLU_001013_0_0_1"/>
<dbReference type="SMART" id="SM01308">
    <property type="entry name" value="RICTOR_N"/>
    <property type="match status" value="1"/>
</dbReference>
<keyword evidence="6" id="KW-1185">Reference proteome</keyword>
<dbReference type="Pfam" id="PF14666">
    <property type="entry name" value="RICTOR_M"/>
    <property type="match status" value="1"/>
</dbReference>
<dbReference type="Gene3D" id="1.25.10.10">
    <property type="entry name" value="Leucine-rich Repeat Variant"/>
    <property type="match status" value="1"/>
</dbReference>
<name>M3JD48_CANMX</name>
<dbReference type="OrthoDB" id="271111at2759"/>
<evidence type="ECO:0000313" key="5">
    <source>
        <dbReference type="EMBL" id="EMG50078.1"/>
    </source>
</evidence>
<protein>
    <submittedName>
        <fullName evidence="5">Subunit of TORC2</fullName>
    </submittedName>
</protein>
<dbReference type="PANTHER" id="PTHR13298:SF11">
    <property type="entry name" value="RAPAMYCIN-INSENSITIVE COMPANION OF MTOR"/>
    <property type="match status" value="1"/>
</dbReference>
<evidence type="ECO:0000259" key="3">
    <source>
        <dbReference type="SMART" id="SM01308"/>
    </source>
</evidence>
<evidence type="ECO:0000259" key="2">
    <source>
        <dbReference type="SMART" id="SM01307"/>
    </source>
</evidence>
<dbReference type="PANTHER" id="PTHR13298">
    <property type="entry name" value="CYTOSOLIC REGULATOR PIANISSIMO"/>
    <property type="match status" value="1"/>
</dbReference>
<comment type="caution">
    <text evidence="5">The sequence shown here is derived from an EMBL/GenBank/DDBJ whole genome shotgun (WGS) entry which is preliminary data.</text>
</comment>
<dbReference type="eggNOG" id="KOG3694">
    <property type="taxonomic scope" value="Eukaryota"/>
</dbReference>
<dbReference type="InterPro" id="IPR016024">
    <property type="entry name" value="ARM-type_fold"/>
</dbReference>
<dbReference type="EMBL" id="AOGT01000377">
    <property type="protein sequence ID" value="EMG50078.1"/>
    <property type="molecule type" value="Genomic_DNA"/>
</dbReference>
<feature type="domain" description="Rapamycin-insensitive companion of mTOR middle" evidence="2">
    <location>
        <begin position="508"/>
        <end position="738"/>
    </location>
</feature>
<dbReference type="STRING" id="1245528.M3JD48"/>
<dbReference type="GO" id="GO:0031932">
    <property type="term" value="C:TORC2 complex"/>
    <property type="evidence" value="ECO:0007669"/>
    <property type="project" value="InterPro"/>
</dbReference>
<dbReference type="SMART" id="SM01303">
    <property type="entry name" value="RasGEF_N_2"/>
    <property type="match status" value="1"/>
</dbReference>
<dbReference type="SMART" id="SM01307">
    <property type="entry name" value="RICTOR_M"/>
    <property type="match status" value="1"/>
</dbReference>
<dbReference type="Pfam" id="PF14668">
    <property type="entry name" value="RICTOR_V"/>
    <property type="match status" value="1"/>
</dbReference>
<dbReference type="GO" id="GO:0038203">
    <property type="term" value="P:TORC2 signaling"/>
    <property type="evidence" value="ECO:0007669"/>
    <property type="project" value="TreeGrafter"/>
</dbReference>
<dbReference type="Pfam" id="PF14663">
    <property type="entry name" value="RasGEF_N_2"/>
    <property type="match status" value="1"/>
</dbReference>
<evidence type="ECO:0000256" key="1">
    <source>
        <dbReference type="ARBA" id="ARBA00008878"/>
    </source>
</evidence>
<dbReference type="SUPFAM" id="SSF48371">
    <property type="entry name" value="ARM repeat"/>
    <property type="match status" value="1"/>
</dbReference>
<dbReference type="AlphaFoldDB" id="M3JD48"/>
<dbReference type="Pfam" id="PF14664">
    <property type="entry name" value="RICTOR_N"/>
    <property type="match status" value="1"/>
</dbReference>
<feature type="domain" description="Rapamycin-insensitive companion of mTOR" evidence="4">
    <location>
        <begin position="930"/>
        <end position="1009"/>
    </location>
</feature>
<feature type="domain" description="Rapamycin-insensitive companion of mTOR N-terminal" evidence="3">
    <location>
        <begin position="44"/>
        <end position="454"/>
    </location>
</feature>
<comment type="similarity">
    <text evidence="1">Belongs to the RICTOR family.</text>
</comment>
<dbReference type="InterPro" id="IPR028268">
    <property type="entry name" value="Pianissimo_fam"/>
</dbReference>
<dbReference type="InterPro" id="IPR011989">
    <property type="entry name" value="ARM-like"/>
</dbReference>
<evidence type="ECO:0000313" key="6">
    <source>
        <dbReference type="Proteomes" id="UP000011777"/>
    </source>
</evidence>
<evidence type="ECO:0000259" key="4">
    <source>
        <dbReference type="SMART" id="SM01310"/>
    </source>
</evidence>
<dbReference type="InterPro" id="IPR029451">
    <property type="entry name" value="RICTOR_M"/>
</dbReference>
<proteinExistence type="inferred from homology"/>
<gene>
    <name evidence="5" type="ORF">G210_4913</name>
</gene>
<organism evidence="5 6">
    <name type="scientific">Candida maltosa (strain Xu316)</name>
    <name type="common">Yeast</name>
    <dbReference type="NCBI Taxonomy" id="1245528"/>
    <lineage>
        <taxon>Eukaryota</taxon>
        <taxon>Fungi</taxon>
        <taxon>Dikarya</taxon>
        <taxon>Ascomycota</taxon>
        <taxon>Saccharomycotina</taxon>
        <taxon>Pichiomycetes</taxon>
        <taxon>Debaryomycetaceae</taxon>
        <taxon>Candida/Lodderomyces clade</taxon>
        <taxon>Candida</taxon>
    </lineage>
</organism>
<dbReference type="Proteomes" id="UP000011777">
    <property type="component" value="Unassembled WGS sequence"/>
</dbReference>
<accession>M3JD48</accession>
<dbReference type="InterPro" id="IPR029452">
    <property type="entry name" value="RICTOR_V"/>
</dbReference>
<dbReference type="InterPro" id="IPR029453">
    <property type="entry name" value="Rictor_IV"/>
</dbReference>
<dbReference type="InterPro" id="IPR028267">
    <property type="entry name" value="Pianissimo_N"/>
</dbReference>